<evidence type="ECO:0000313" key="3">
    <source>
        <dbReference type="Proteomes" id="UP000285376"/>
    </source>
</evidence>
<evidence type="ECO:0000313" key="2">
    <source>
        <dbReference type="EMBL" id="RHW43822.1"/>
    </source>
</evidence>
<comment type="caution">
    <text evidence="2">The sequence shown here is derived from an EMBL/GenBank/DDBJ whole genome shotgun (WGS) entry which is preliminary data.</text>
</comment>
<dbReference type="RefSeq" id="WP_118914932.1">
    <property type="nucleotide sequence ID" value="NZ_CBCRVH010000023.1"/>
</dbReference>
<protein>
    <submittedName>
        <fullName evidence="2">Uncharacterized protein</fullName>
    </submittedName>
</protein>
<sequence length="155" mass="17469">MNTQGVEVGGSGGTEEWGMQPAHPSFAAHFTDPMYNDPADEWAPFGSDEAADVLAEWEERREALTSSTRLRDMYDSEKDWQESVSEIGTSPLDTDDEATWVVARAFTLLRLTGQIDDEGKAVALRGLDRLLQETDNAREYVQQKRDLESWRNPTE</sequence>
<reference evidence="2 3" key="1">
    <citation type="submission" date="2018-08" db="EMBL/GenBank/DDBJ databases">
        <title>Whole genome sequence analysis of Dermacoccus abyssi bacteria isolated from Deep Mariana trench Micromonospora spp reveals genes involved in the environmental adaptation and production of secondary metabolites.</title>
        <authorList>
            <person name="Abdel-Mageed W.M."/>
            <person name="Lehri B."/>
            <person name="Nouioui I."/>
            <person name="Goodfellow I."/>
            <person name="Jaspars M."/>
            <person name="Karlyshev A."/>
        </authorList>
    </citation>
    <scope>NUCLEOTIDE SEQUENCE [LARGE SCALE GENOMIC DNA]</scope>
    <source>
        <strain evidence="2 3">MT1.1</strain>
    </source>
</reference>
<dbReference type="AlphaFoldDB" id="A0A417Z0L0"/>
<dbReference type="Proteomes" id="UP000285376">
    <property type="component" value="Unassembled WGS sequence"/>
</dbReference>
<proteinExistence type="predicted"/>
<evidence type="ECO:0000256" key="1">
    <source>
        <dbReference type="SAM" id="MobiDB-lite"/>
    </source>
</evidence>
<gene>
    <name evidence="2" type="ORF">D1832_13995</name>
</gene>
<accession>A0A417Z0L0</accession>
<name>A0A417Z0L0_9MICO</name>
<feature type="region of interest" description="Disordered" evidence="1">
    <location>
        <begin position="1"/>
        <end position="42"/>
    </location>
</feature>
<organism evidence="2 3">
    <name type="scientific">Dermacoccus abyssi</name>
    <dbReference type="NCBI Taxonomy" id="322596"/>
    <lineage>
        <taxon>Bacteria</taxon>
        <taxon>Bacillati</taxon>
        <taxon>Actinomycetota</taxon>
        <taxon>Actinomycetes</taxon>
        <taxon>Micrococcales</taxon>
        <taxon>Dermacoccaceae</taxon>
        <taxon>Dermacoccus</taxon>
    </lineage>
</organism>
<dbReference type="EMBL" id="QWLM01000023">
    <property type="protein sequence ID" value="RHW43822.1"/>
    <property type="molecule type" value="Genomic_DNA"/>
</dbReference>